<feature type="transmembrane region" description="Helical" evidence="1">
    <location>
        <begin position="198"/>
        <end position="216"/>
    </location>
</feature>
<dbReference type="RefSeq" id="WP_067382808.1">
    <property type="nucleotide sequence ID" value="NZ_CP015839.1"/>
</dbReference>
<reference evidence="3" key="1">
    <citation type="submission" date="2016-05" db="EMBL/GenBank/DDBJ databases">
        <authorList>
            <person name="Baek K."/>
            <person name="Yang S.-J."/>
        </authorList>
    </citation>
    <scope>NUCLEOTIDE SEQUENCE [LARGE SCALE GENOMIC DNA]</scope>
    <source>
        <strain evidence="3">ST58-10</strain>
    </source>
</reference>
<gene>
    <name evidence="2" type="ORF">A8C75_12570</name>
</gene>
<feature type="transmembrane region" description="Helical" evidence="1">
    <location>
        <begin position="236"/>
        <end position="254"/>
    </location>
</feature>
<feature type="transmembrane region" description="Helical" evidence="1">
    <location>
        <begin position="91"/>
        <end position="112"/>
    </location>
</feature>
<name>A0A1A9EZ94_9GAMM</name>
<evidence type="ECO:0000313" key="2">
    <source>
        <dbReference type="EMBL" id="ANG63225.1"/>
    </source>
</evidence>
<feature type="transmembrane region" description="Helical" evidence="1">
    <location>
        <begin position="20"/>
        <end position="39"/>
    </location>
</feature>
<dbReference type="OrthoDB" id="6088058at2"/>
<feature type="transmembrane region" description="Helical" evidence="1">
    <location>
        <begin position="173"/>
        <end position="191"/>
    </location>
</feature>
<accession>A0A1A9EZ94</accession>
<evidence type="ECO:0000256" key="1">
    <source>
        <dbReference type="SAM" id="Phobius"/>
    </source>
</evidence>
<organism evidence="2 3">
    <name type="scientific">Marinobacterium aestuarii</name>
    <dbReference type="NCBI Taxonomy" id="1821621"/>
    <lineage>
        <taxon>Bacteria</taxon>
        <taxon>Pseudomonadati</taxon>
        <taxon>Pseudomonadota</taxon>
        <taxon>Gammaproteobacteria</taxon>
        <taxon>Oceanospirillales</taxon>
        <taxon>Oceanospirillaceae</taxon>
        <taxon>Marinobacterium</taxon>
    </lineage>
</organism>
<protein>
    <recommendedName>
        <fullName evidence="4">Alkaline phytoceramidase</fullName>
    </recommendedName>
</protein>
<feature type="transmembrane region" description="Helical" evidence="1">
    <location>
        <begin position="150"/>
        <end position="167"/>
    </location>
</feature>
<dbReference type="Proteomes" id="UP000078070">
    <property type="component" value="Chromosome"/>
</dbReference>
<dbReference type="AlphaFoldDB" id="A0A1A9EZ94"/>
<keyword evidence="3" id="KW-1185">Reference proteome</keyword>
<evidence type="ECO:0000313" key="3">
    <source>
        <dbReference type="Proteomes" id="UP000078070"/>
    </source>
</evidence>
<reference evidence="2 3" key="2">
    <citation type="journal article" date="2018" name="Int. J. Syst. Evol. Microbiol.">
        <title>Marinobacterium aestuarii sp. nov., a benzene-degrading marine bacterium isolated from estuary sediment.</title>
        <authorList>
            <person name="Bae S.S."/>
            <person name="Jung J."/>
            <person name="Chung D."/>
            <person name="Baek K."/>
        </authorList>
    </citation>
    <scope>NUCLEOTIDE SEQUENCE [LARGE SCALE GENOMIC DNA]</scope>
    <source>
        <strain evidence="2 3">ST58-10</strain>
    </source>
</reference>
<dbReference type="PANTHER" id="PTHR34368">
    <property type="entry name" value="OS01G0962200 PROTEIN"/>
    <property type="match status" value="1"/>
</dbReference>
<dbReference type="STRING" id="1821621.A8C75_12570"/>
<proteinExistence type="predicted"/>
<evidence type="ECO:0008006" key="4">
    <source>
        <dbReference type="Google" id="ProtNLM"/>
    </source>
</evidence>
<keyword evidence="1" id="KW-1133">Transmembrane helix</keyword>
<dbReference type="PANTHER" id="PTHR34368:SF1">
    <property type="entry name" value="OS01G0962200 PROTEIN"/>
    <property type="match status" value="1"/>
</dbReference>
<feature type="transmembrane region" description="Helical" evidence="1">
    <location>
        <begin position="59"/>
        <end position="79"/>
    </location>
</feature>
<feature type="transmembrane region" description="Helical" evidence="1">
    <location>
        <begin position="124"/>
        <end position="143"/>
    </location>
</feature>
<dbReference type="EMBL" id="CP015839">
    <property type="protein sequence ID" value="ANG63225.1"/>
    <property type="molecule type" value="Genomic_DNA"/>
</dbReference>
<dbReference type="KEGG" id="mars:A8C75_12570"/>
<keyword evidence="1" id="KW-0812">Transmembrane</keyword>
<sequence>MLDEFSVTVKARCYRHRSALAGLLLFVMSVLLFLTEPLPQSLDYHAFADQRPFLQVPNAFNVLSNLPFALVGIIGLAVLRKRPGMCRELVAIYLCFMGGLVGVALGSAWYHLNPGNNTLVWDRLPMALCFAAFTSIVVAERLGLGMGRTLFPWLVSLAMLSVLYWHWRDDLRLYLLVQFGPMLALPLIIQLYRAPGTLWLWLTLAFYVLAKVLEIWDARIYELSGTLLSGHTLKHLAAAAGALMLVLKVYWAGVDGTSRTGRRKTLLKGSDK</sequence>
<keyword evidence="1" id="KW-0472">Membrane</keyword>